<name>A0A0A9EFW8_ARUDO</name>
<dbReference type="EMBL" id="GBRH01198291">
    <property type="protein sequence ID" value="JAD99604.1"/>
    <property type="molecule type" value="Transcribed_RNA"/>
</dbReference>
<reference evidence="1" key="1">
    <citation type="submission" date="2014-09" db="EMBL/GenBank/DDBJ databases">
        <authorList>
            <person name="Magalhaes I.L.F."/>
            <person name="Oliveira U."/>
            <person name="Santos F.R."/>
            <person name="Vidigal T.H.D.A."/>
            <person name="Brescovit A.D."/>
            <person name="Santos A.J."/>
        </authorList>
    </citation>
    <scope>NUCLEOTIDE SEQUENCE</scope>
    <source>
        <tissue evidence="1">Shoot tissue taken approximately 20 cm above the soil surface</tissue>
    </source>
</reference>
<evidence type="ECO:0000313" key="1">
    <source>
        <dbReference type="EMBL" id="JAD99604.1"/>
    </source>
</evidence>
<proteinExistence type="predicted"/>
<protein>
    <submittedName>
        <fullName evidence="1">Calnexin</fullName>
    </submittedName>
</protein>
<dbReference type="AlphaFoldDB" id="A0A0A9EFW8"/>
<reference evidence="1" key="2">
    <citation type="journal article" date="2015" name="Data Brief">
        <title>Shoot transcriptome of the giant reed, Arundo donax.</title>
        <authorList>
            <person name="Barrero R.A."/>
            <person name="Guerrero F.D."/>
            <person name="Moolhuijzen P."/>
            <person name="Goolsby J.A."/>
            <person name="Tidwell J."/>
            <person name="Bellgard S.E."/>
            <person name="Bellgard M.I."/>
        </authorList>
    </citation>
    <scope>NUCLEOTIDE SEQUENCE</scope>
    <source>
        <tissue evidence="1">Shoot tissue taken approximately 20 cm above the soil surface</tissue>
    </source>
</reference>
<sequence>MKCTLFVDPHLSGPNIIVYGVSLSNSLASHPAS</sequence>
<accession>A0A0A9EFW8</accession>
<organism evidence="1">
    <name type="scientific">Arundo donax</name>
    <name type="common">Giant reed</name>
    <name type="synonym">Donax arundinaceus</name>
    <dbReference type="NCBI Taxonomy" id="35708"/>
    <lineage>
        <taxon>Eukaryota</taxon>
        <taxon>Viridiplantae</taxon>
        <taxon>Streptophyta</taxon>
        <taxon>Embryophyta</taxon>
        <taxon>Tracheophyta</taxon>
        <taxon>Spermatophyta</taxon>
        <taxon>Magnoliopsida</taxon>
        <taxon>Liliopsida</taxon>
        <taxon>Poales</taxon>
        <taxon>Poaceae</taxon>
        <taxon>PACMAD clade</taxon>
        <taxon>Arundinoideae</taxon>
        <taxon>Arundineae</taxon>
        <taxon>Arundo</taxon>
    </lineage>
</organism>